<keyword evidence="1" id="KW-1133">Transmembrane helix</keyword>
<dbReference type="Proteomes" id="UP000199642">
    <property type="component" value="Unassembled WGS sequence"/>
</dbReference>
<accession>A0A1I2NN77</accession>
<name>A0A1I2NN77_9BACT</name>
<evidence type="ECO:0000313" key="2">
    <source>
        <dbReference type="EMBL" id="SFG02741.1"/>
    </source>
</evidence>
<evidence type="ECO:0000256" key="1">
    <source>
        <dbReference type="SAM" id="Phobius"/>
    </source>
</evidence>
<gene>
    <name evidence="2" type="ORF">SAMN04487988_101103</name>
</gene>
<dbReference type="OrthoDB" id="18663at246875"/>
<dbReference type="AlphaFoldDB" id="A0A1I2NN77"/>
<organism evidence="2 3">
    <name type="scientific">Algoriphagus hitonicola</name>
    <dbReference type="NCBI Taxonomy" id="435880"/>
    <lineage>
        <taxon>Bacteria</taxon>
        <taxon>Pseudomonadati</taxon>
        <taxon>Bacteroidota</taxon>
        <taxon>Cytophagia</taxon>
        <taxon>Cytophagales</taxon>
        <taxon>Cyclobacteriaceae</taxon>
        <taxon>Algoriphagus</taxon>
    </lineage>
</organism>
<evidence type="ECO:0000313" key="3">
    <source>
        <dbReference type="Proteomes" id="UP000199642"/>
    </source>
</evidence>
<keyword evidence="1" id="KW-0812">Transmembrane</keyword>
<protein>
    <submittedName>
        <fullName evidence="2">Uncharacterized protein</fullName>
    </submittedName>
</protein>
<reference evidence="3" key="1">
    <citation type="submission" date="2016-10" db="EMBL/GenBank/DDBJ databases">
        <authorList>
            <person name="Varghese N."/>
            <person name="Submissions S."/>
        </authorList>
    </citation>
    <scope>NUCLEOTIDE SEQUENCE [LARGE SCALE GENOMIC DNA]</scope>
    <source>
        <strain evidence="3">DSM 19315</strain>
    </source>
</reference>
<sequence>MPLILKTIERITLIFGLSYFLPLLSYAQNQPGLPKPTGPVDLSEDSNLVIYVIIPVIIIILFLIFRKKIIRVKEEKRERFRKKMEERRKESGD</sequence>
<keyword evidence="3" id="KW-1185">Reference proteome</keyword>
<feature type="transmembrane region" description="Helical" evidence="1">
    <location>
        <begin position="48"/>
        <end position="65"/>
    </location>
</feature>
<proteinExistence type="predicted"/>
<keyword evidence="1" id="KW-0472">Membrane</keyword>
<dbReference type="RefSeq" id="WP_092788289.1">
    <property type="nucleotide sequence ID" value="NZ_FOPC01000001.1"/>
</dbReference>
<feature type="transmembrane region" description="Helical" evidence="1">
    <location>
        <begin position="12"/>
        <end position="28"/>
    </location>
</feature>
<dbReference type="EMBL" id="FOPC01000001">
    <property type="protein sequence ID" value="SFG02741.1"/>
    <property type="molecule type" value="Genomic_DNA"/>
</dbReference>